<dbReference type="InterPro" id="IPR036388">
    <property type="entry name" value="WH-like_DNA-bd_sf"/>
</dbReference>
<dbReference type="SUPFAM" id="SSF46894">
    <property type="entry name" value="C-terminal effector domain of the bipartite response regulators"/>
    <property type="match status" value="1"/>
</dbReference>
<proteinExistence type="predicted"/>
<dbReference type="SUPFAM" id="SSF52172">
    <property type="entry name" value="CheY-like"/>
    <property type="match status" value="1"/>
</dbReference>
<dbReference type="SMART" id="SM00421">
    <property type="entry name" value="HTH_LUXR"/>
    <property type="match status" value="1"/>
</dbReference>
<dbReference type="EMBL" id="MSCM01000002">
    <property type="protein sequence ID" value="PQJ76297.1"/>
    <property type="molecule type" value="Genomic_DNA"/>
</dbReference>
<dbReference type="GO" id="GO:0003677">
    <property type="term" value="F:DNA binding"/>
    <property type="evidence" value="ECO:0007669"/>
    <property type="project" value="UniProtKB-KW"/>
</dbReference>
<keyword evidence="1" id="KW-0238">DNA-binding</keyword>
<evidence type="ECO:0000313" key="6">
    <source>
        <dbReference type="Proteomes" id="UP000239068"/>
    </source>
</evidence>
<dbReference type="SMART" id="SM00448">
    <property type="entry name" value="REC"/>
    <property type="match status" value="1"/>
</dbReference>
<dbReference type="Pfam" id="PF00196">
    <property type="entry name" value="GerE"/>
    <property type="match status" value="1"/>
</dbReference>
<dbReference type="Pfam" id="PF00072">
    <property type="entry name" value="Response_reg"/>
    <property type="match status" value="1"/>
</dbReference>
<accession>A0A2S7WFC2</accession>
<dbReference type="PANTHER" id="PTHR43214">
    <property type="entry name" value="TWO-COMPONENT RESPONSE REGULATOR"/>
    <property type="match status" value="1"/>
</dbReference>
<evidence type="ECO:0000259" key="4">
    <source>
        <dbReference type="PROSITE" id="PS50110"/>
    </source>
</evidence>
<protein>
    <recommendedName>
        <fullName evidence="7">DNA-binding response regulator</fullName>
    </recommendedName>
</protein>
<gene>
    <name evidence="5" type="ORF">BTO16_10270</name>
</gene>
<dbReference type="InterPro" id="IPR039420">
    <property type="entry name" value="WalR-like"/>
</dbReference>
<dbReference type="AlphaFoldDB" id="A0A2S7WFC2"/>
<evidence type="ECO:0000256" key="1">
    <source>
        <dbReference type="ARBA" id="ARBA00023125"/>
    </source>
</evidence>
<organism evidence="5 6">
    <name type="scientific">Polaribacter glomeratus</name>
    <dbReference type="NCBI Taxonomy" id="102"/>
    <lineage>
        <taxon>Bacteria</taxon>
        <taxon>Pseudomonadati</taxon>
        <taxon>Bacteroidota</taxon>
        <taxon>Flavobacteriia</taxon>
        <taxon>Flavobacteriales</taxon>
        <taxon>Flavobacteriaceae</taxon>
    </lineage>
</organism>
<dbReference type="PRINTS" id="PR00038">
    <property type="entry name" value="HTHLUXR"/>
</dbReference>
<feature type="domain" description="Response regulatory" evidence="4">
    <location>
        <begin position="5"/>
        <end position="119"/>
    </location>
</feature>
<dbReference type="RefSeq" id="WP_105021603.1">
    <property type="nucleotide sequence ID" value="NZ_MSCM01000002.1"/>
</dbReference>
<dbReference type="Proteomes" id="UP000239068">
    <property type="component" value="Unassembled WGS sequence"/>
</dbReference>
<dbReference type="PANTHER" id="PTHR43214:SF43">
    <property type="entry name" value="TWO-COMPONENT RESPONSE REGULATOR"/>
    <property type="match status" value="1"/>
</dbReference>
<dbReference type="InterPro" id="IPR016032">
    <property type="entry name" value="Sig_transdc_resp-reg_C-effctor"/>
</dbReference>
<dbReference type="InterPro" id="IPR000792">
    <property type="entry name" value="Tscrpt_reg_LuxR_C"/>
</dbReference>
<dbReference type="GO" id="GO:0000160">
    <property type="term" value="P:phosphorelay signal transduction system"/>
    <property type="evidence" value="ECO:0007669"/>
    <property type="project" value="InterPro"/>
</dbReference>
<dbReference type="PROSITE" id="PS50043">
    <property type="entry name" value="HTH_LUXR_2"/>
    <property type="match status" value="1"/>
</dbReference>
<sequence>MEIIKAVLIDSEENSLLGLKTLLSKFNEVEIIEIFDDANKGLDFLLKNDVDLAFVQIETPSISGLELAEEINKYSKEVKIILVSPHSHYAIKALKVAVFDYLVKPISIDELKKSLHRFNAKFKINLNSRELEIIREMSHGLSSQCIGEKLFISKHTVDTYRRTMLEKANCQNTAQLISFAIKSGLI</sequence>
<dbReference type="OrthoDB" id="9795108at2"/>
<evidence type="ECO:0008006" key="7">
    <source>
        <dbReference type="Google" id="ProtNLM"/>
    </source>
</evidence>
<comment type="caution">
    <text evidence="5">The sequence shown here is derived from an EMBL/GenBank/DDBJ whole genome shotgun (WGS) entry which is preliminary data.</text>
</comment>
<dbReference type="GO" id="GO:0006355">
    <property type="term" value="P:regulation of DNA-templated transcription"/>
    <property type="evidence" value="ECO:0007669"/>
    <property type="project" value="InterPro"/>
</dbReference>
<evidence type="ECO:0000256" key="2">
    <source>
        <dbReference type="PROSITE-ProRule" id="PRU00169"/>
    </source>
</evidence>
<dbReference type="Gene3D" id="3.40.50.2300">
    <property type="match status" value="1"/>
</dbReference>
<feature type="domain" description="HTH luxR-type" evidence="3">
    <location>
        <begin position="119"/>
        <end position="184"/>
    </location>
</feature>
<dbReference type="Gene3D" id="1.10.10.10">
    <property type="entry name" value="Winged helix-like DNA-binding domain superfamily/Winged helix DNA-binding domain"/>
    <property type="match status" value="1"/>
</dbReference>
<dbReference type="InterPro" id="IPR001789">
    <property type="entry name" value="Sig_transdc_resp-reg_receiver"/>
</dbReference>
<dbReference type="InterPro" id="IPR011006">
    <property type="entry name" value="CheY-like_superfamily"/>
</dbReference>
<evidence type="ECO:0000313" key="5">
    <source>
        <dbReference type="EMBL" id="PQJ76297.1"/>
    </source>
</evidence>
<comment type="caution">
    <text evidence="2">Lacks conserved residue(s) required for the propagation of feature annotation.</text>
</comment>
<keyword evidence="6" id="KW-1185">Reference proteome</keyword>
<name>A0A2S7WFC2_9FLAO</name>
<reference evidence="5 6" key="1">
    <citation type="submission" date="2016-12" db="EMBL/GenBank/DDBJ databases">
        <title>Trade-off between light-utilization and light-protection in marine flavobacteria.</title>
        <authorList>
            <person name="Kumagai Y."/>
            <person name="Yoshizawa S."/>
            <person name="Kogure K."/>
            <person name="Iwasaki W."/>
        </authorList>
    </citation>
    <scope>NUCLEOTIDE SEQUENCE [LARGE SCALE GENOMIC DNA]</scope>
    <source>
        <strain evidence="5 6">ATCC 43844</strain>
    </source>
</reference>
<dbReference type="PROSITE" id="PS50110">
    <property type="entry name" value="RESPONSE_REGULATORY"/>
    <property type="match status" value="1"/>
</dbReference>
<evidence type="ECO:0000259" key="3">
    <source>
        <dbReference type="PROSITE" id="PS50043"/>
    </source>
</evidence>